<keyword evidence="3" id="KW-0966">Cell projection</keyword>
<dbReference type="InterPro" id="IPR056307">
    <property type="entry name" value="Ig-CFAP74_3rd"/>
</dbReference>
<dbReference type="Pfam" id="PF24770">
    <property type="entry name" value="Ig-CFAP74_2"/>
    <property type="match status" value="1"/>
</dbReference>
<organism evidence="3 4">
    <name type="scientific">Silurus asotus</name>
    <name type="common">Amur catfish</name>
    <name type="synonym">Parasilurus asotus</name>
    <dbReference type="NCBI Taxonomy" id="30991"/>
    <lineage>
        <taxon>Eukaryota</taxon>
        <taxon>Metazoa</taxon>
        <taxon>Chordata</taxon>
        <taxon>Craniata</taxon>
        <taxon>Vertebrata</taxon>
        <taxon>Euteleostomi</taxon>
        <taxon>Actinopterygii</taxon>
        <taxon>Neopterygii</taxon>
        <taxon>Teleostei</taxon>
        <taxon>Ostariophysi</taxon>
        <taxon>Siluriformes</taxon>
        <taxon>Siluridae</taxon>
        <taxon>Silurus</taxon>
    </lineage>
</organism>
<dbReference type="PANTHER" id="PTHR22538">
    <property type="entry name" value="CILIA- AND FLAGELLA-ASSOCIATED PROTEIN 74"/>
    <property type="match status" value="1"/>
</dbReference>
<dbReference type="EMBL" id="MU551627">
    <property type="protein sequence ID" value="KAI5621909.1"/>
    <property type="molecule type" value="Genomic_DNA"/>
</dbReference>
<dbReference type="PANTHER" id="PTHR22538:SF0">
    <property type="entry name" value="CILIA- AND FLAGELLA-ASSOCIATED PROTEIN 74"/>
    <property type="match status" value="1"/>
</dbReference>
<name>A0AAD5AUD3_SILAS</name>
<dbReference type="InterPro" id="IPR056306">
    <property type="entry name" value="Ig-CFAP74_2nd"/>
</dbReference>
<dbReference type="AlphaFoldDB" id="A0AAD5AUD3"/>
<dbReference type="Pfam" id="PF24778">
    <property type="entry name" value="Ig-CFAP74_3rd"/>
    <property type="match status" value="1"/>
</dbReference>
<keyword evidence="4" id="KW-1185">Reference proteome</keyword>
<comment type="caution">
    <text evidence="3">The sequence shown here is derived from an EMBL/GenBank/DDBJ whole genome shotgun (WGS) entry which is preliminary data.</text>
</comment>
<evidence type="ECO:0000313" key="3">
    <source>
        <dbReference type="EMBL" id="KAI5621909.1"/>
    </source>
</evidence>
<proteinExistence type="predicted"/>
<keyword evidence="3" id="KW-0282">Flagellum</keyword>
<evidence type="ECO:0000259" key="1">
    <source>
        <dbReference type="Pfam" id="PF24770"/>
    </source>
</evidence>
<accession>A0AAD5AUD3</accession>
<reference evidence="3" key="1">
    <citation type="submission" date="2018-07" db="EMBL/GenBank/DDBJ databases">
        <title>Comparative genomics of catfishes provides insights into carnivory and benthic adaptation.</title>
        <authorList>
            <person name="Zhang Y."/>
            <person name="Wang D."/>
            <person name="Peng Z."/>
            <person name="Zheng S."/>
            <person name="Shao F."/>
            <person name="Tao W."/>
        </authorList>
    </citation>
    <scope>NUCLEOTIDE SEQUENCE</scope>
    <source>
        <strain evidence="3">Chongqing</strain>
    </source>
</reference>
<evidence type="ECO:0000259" key="2">
    <source>
        <dbReference type="Pfam" id="PF24778"/>
    </source>
</evidence>
<feature type="domain" description="CFAP74 second Ig-like" evidence="1">
    <location>
        <begin position="2"/>
        <end position="51"/>
    </location>
</feature>
<protein>
    <submittedName>
        <fullName evidence="3">Cilia- and flagella-associated protein 74 isoform X2</fullName>
    </submittedName>
</protein>
<dbReference type="Proteomes" id="UP001205998">
    <property type="component" value="Unassembled WGS sequence"/>
</dbReference>
<keyword evidence="3" id="KW-0969">Cilium</keyword>
<gene>
    <name evidence="3" type="ORF">C0J50_18293</name>
</gene>
<feature type="domain" description="CFAP74 third Ig-like" evidence="2">
    <location>
        <begin position="56"/>
        <end position="86"/>
    </location>
</feature>
<sequence>MVLEGEVGPFGSIKLPIIFTPTIPGETKLDFKITFSQPNCEAIMMSAYGVAESVPVWVTKPNMDLKICMYNRLYQDCIEVQSRWDRILIFLVQ</sequence>
<evidence type="ECO:0000313" key="4">
    <source>
        <dbReference type="Proteomes" id="UP001205998"/>
    </source>
</evidence>